<feature type="transmembrane region" description="Helical" evidence="10">
    <location>
        <begin position="58"/>
        <end position="77"/>
    </location>
</feature>
<reference evidence="11" key="1">
    <citation type="journal article" date="2020" name="mSystems">
        <title>Genome- and Community-Level Interaction Insights into Carbon Utilization and Element Cycling Functions of Hydrothermarchaeota in Hydrothermal Sediment.</title>
        <authorList>
            <person name="Zhou Z."/>
            <person name="Liu Y."/>
            <person name="Xu W."/>
            <person name="Pan J."/>
            <person name="Luo Z.H."/>
            <person name="Li M."/>
        </authorList>
    </citation>
    <scope>NUCLEOTIDE SEQUENCE [LARGE SCALE GENOMIC DNA]</scope>
    <source>
        <strain evidence="11">SpSt-500</strain>
    </source>
</reference>
<evidence type="ECO:0000256" key="1">
    <source>
        <dbReference type="ARBA" id="ARBA00022475"/>
    </source>
</evidence>
<evidence type="ECO:0000313" key="11">
    <source>
        <dbReference type="EMBL" id="HGT46851.1"/>
    </source>
</evidence>
<keyword evidence="2" id="KW-0444">Lipid biosynthesis</keyword>
<dbReference type="Pfam" id="PF02660">
    <property type="entry name" value="G3P_acyltransf"/>
    <property type="match status" value="1"/>
</dbReference>
<keyword evidence="1" id="KW-1003">Cell membrane</keyword>
<name>A0A832DLE5_9BACT</name>
<comment type="caution">
    <text evidence="11">The sequence shown here is derived from an EMBL/GenBank/DDBJ whole genome shotgun (WGS) entry which is preliminary data.</text>
</comment>
<evidence type="ECO:0000256" key="8">
    <source>
        <dbReference type="ARBA" id="ARBA00023209"/>
    </source>
</evidence>
<evidence type="ECO:0000256" key="3">
    <source>
        <dbReference type="ARBA" id="ARBA00022679"/>
    </source>
</evidence>
<feature type="transmembrane region" description="Helical" evidence="10">
    <location>
        <begin position="118"/>
        <end position="138"/>
    </location>
</feature>
<evidence type="ECO:0000256" key="4">
    <source>
        <dbReference type="ARBA" id="ARBA00022692"/>
    </source>
</evidence>
<accession>A0A832DLE5</accession>
<evidence type="ECO:0000256" key="10">
    <source>
        <dbReference type="SAM" id="Phobius"/>
    </source>
</evidence>
<evidence type="ECO:0000256" key="7">
    <source>
        <dbReference type="ARBA" id="ARBA00023136"/>
    </source>
</evidence>
<dbReference type="GO" id="GO:0005886">
    <property type="term" value="C:plasma membrane"/>
    <property type="evidence" value="ECO:0007669"/>
    <property type="project" value="InterPro"/>
</dbReference>
<keyword evidence="9" id="KW-1208">Phospholipid metabolism</keyword>
<protein>
    <submittedName>
        <fullName evidence="11">Glycerol-3-phosphate acyltransferase</fullName>
    </submittedName>
</protein>
<dbReference type="PANTHER" id="PTHR30309:SF0">
    <property type="entry name" value="GLYCEROL-3-PHOSPHATE ACYLTRANSFERASE-RELATED"/>
    <property type="match status" value="1"/>
</dbReference>
<organism evidence="11">
    <name type="scientific">Ignavibacterium album</name>
    <dbReference type="NCBI Taxonomy" id="591197"/>
    <lineage>
        <taxon>Bacteria</taxon>
        <taxon>Pseudomonadati</taxon>
        <taxon>Ignavibacteriota</taxon>
        <taxon>Ignavibacteria</taxon>
        <taxon>Ignavibacteriales</taxon>
        <taxon>Ignavibacteriaceae</taxon>
        <taxon>Ignavibacterium</taxon>
    </lineage>
</organism>
<dbReference type="PANTHER" id="PTHR30309">
    <property type="entry name" value="INNER MEMBRANE PROTEIN YGIH"/>
    <property type="match status" value="1"/>
</dbReference>
<keyword evidence="6" id="KW-0443">Lipid metabolism</keyword>
<evidence type="ECO:0000256" key="9">
    <source>
        <dbReference type="ARBA" id="ARBA00023264"/>
    </source>
</evidence>
<keyword evidence="7 10" id="KW-0472">Membrane</keyword>
<evidence type="ECO:0000256" key="6">
    <source>
        <dbReference type="ARBA" id="ARBA00023098"/>
    </source>
</evidence>
<keyword evidence="8" id="KW-0594">Phospholipid biosynthesis</keyword>
<dbReference type="GO" id="GO:0008654">
    <property type="term" value="P:phospholipid biosynthetic process"/>
    <property type="evidence" value="ECO:0007669"/>
    <property type="project" value="UniProtKB-KW"/>
</dbReference>
<keyword evidence="5 10" id="KW-1133">Transmembrane helix</keyword>
<dbReference type="GO" id="GO:0043772">
    <property type="term" value="F:acyl-phosphate glycerol-3-phosphate acyltransferase activity"/>
    <property type="evidence" value="ECO:0007669"/>
    <property type="project" value="InterPro"/>
</dbReference>
<dbReference type="InterPro" id="IPR003811">
    <property type="entry name" value="G3P_acylTferase_PlsY"/>
</dbReference>
<evidence type="ECO:0000256" key="5">
    <source>
        <dbReference type="ARBA" id="ARBA00022989"/>
    </source>
</evidence>
<dbReference type="EMBL" id="DSVI01000004">
    <property type="protein sequence ID" value="HGT46851.1"/>
    <property type="molecule type" value="Genomic_DNA"/>
</dbReference>
<sequence>MKKKGIDITAAGSGNVGAMNTYEVSKSKLTGFIVFAVDFLKGLLSVLILKWIYPNEFIFPSIAILFAVLSHCFNPWINFKGGRGLATAAGGTIILFPYLLFSWIMIWIISYLYKKDILLSNILATPLSLFIILGKPELAFKYVFPQPKSIEAMILFSIAGLVIIFIKHIEPLKEIIQTYQSKGLTK</sequence>
<feature type="transmembrane region" description="Helical" evidence="10">
    <location>
        <begin position="89"/>
        <end position="112"/>
    </location>
</feature>
<proteinExistence type="predicted"/>
<evidence type="ECO:0000256" key="2">
    <source>
        <dbReference type="ARBA" id="ARBA00022516"/>
    </source>
</evidence>
<keyword evidence="11" id="KW-0012">Acyltransferase</keyword>
<dbReference type="AlphaFoldDB" id="A0A832DLE5"/>
<keyword evidence="4 10" id="KW-0812">Transmembrane</keyword>
<keyword evidence="3 11" id="KW-0808">Transferase</keyword>
<feature type="transmembrane region" description="Helical" evidence="10">
    <location>
        <begin position="150"/>
        <end position="169"/>
    </location>
</feature>
<gene>
    <name evidence="11" type="ORF">ENS56_02320</name>
</gene>
<dbReference type="SMART" id="SM01207">
    <property type="entry name" value="G3P_acyltransf"/>
    <property type="match status" value="1"/>
</dbReference>